<dbReference type="InParanoid" id="A0A024FUK2"/>
<dbReference type="Proteomes" id="UP000053237">
    <property type="component" value="Unassembled WGS sequence"/>
</dbReference>
<name>A0A024FUK2_9STRA</name>
<proteinExistence type="predicted"/>
<reference evidence="1 2" key="1">
    <citation type="submission" date="2012-05" db="EMBL/GenBank/DDBJ databases">
        <title>Recombination and specialization in a pathogen metapopulation.</title>
        <authorList>
            <person name="Gardiner A."/>
            <person name="Kemen E."/>
            <person name="Schultz-Larsen T."/>
            <person name="MacLean D."/>
            <person name="Van Oosterhout C."/>
            <person name="Jones J.D.G."/>
        </authorList>
    </citation>
    <scope>NUCLEOTIDE SEQUENCE [LARGE SCALE GENOMIC DNA]</scope>
    <source>
        <strain evidence="1 2">Ac Nc2</strain>
    </source>
</reference>
<evidence type="ECO:0000313" key="2">
    <source>
        <dbReference type="Proteomes" id="UP000053237"/>
    </source>
</evidence>
<accession>A0A024FUK2</accession>
<organism evidence="1 2">
    <name type="scientific">Albugo candida</name>
    <dbReference type="NCBI Taxonomy" id="65357"/>
    <lineage>
        <taxon>Eukaryota</taxon>
        <taxon>Sar</taxon>
        <taxon>Stramenopiles</taxon>
        <taxon>Oomycota</taxon>
        <taxon>Peronosporomycetes</taxon>
        <taxon>Albuginales</taxon>
        <taxon>Albuginaceae</taxon>
        <taxon>Albugo</taxon>
    </lineage>
</organism>
<dbReference type="EMBL" id="CAIX01000423">
    <property type="protein sequence ID" value="CCI10833.1"/>
    <property type="molecule type" value="Genomic_DNA"/>
</dbReference>
<evidence type="ECO:0000313" key="1">
    <source>
        <dbReference type="EMBL" id="CCI10833.1"/>
    </source>
</evidence>
<dbReference type="AlphaFoldDB" id="A0A024FUK2"/>
<sequence>MESRQHCKTYAHYMSVVRSYIRTSFRVAENEWCEHTSGDFKINIKTRPPQLHRKLPGTLIKFMYCIEENALSKEKLTRNDSGRSQAAYWFPSYLQDENSSNQADHIVITLRSRNRTMNVVALRTDTVNLHNVKTAPINQPKHRKSSIVFSKDTVPMSQYATGTVSKISYSIRRSYHVELLCSSKRHI</sequence>
<comment type="caution">
    <text evidence="1">The sequence shown here is derived from an EMBL/GenBank/DDBJ whole genome shotgun (WGS) entry which is preliminary data.</text>
</comment>
<keyword evidence="2" id="KW-1185">Reference proteome</keyword>
<protein>
    <submittedName>
        <fullName evidence="1">Uncharacterized protein</fullName>
    </submittedName>
</protein>
<gene>
    <name evidence="1" type="ORF">BN9_118160</name>
</gene>